<sequence>MVSSAQELRDGDRRARELYHYFQPDNPALLPSEKSTGRCIDTSKSPAKASPNLVLTALAQLAAMRLGVQRAIISLIDRETLYVVAEASKSLNLDKNGLYDEDGDGLWMGCSRGPVSGTLCEKTITLRSSSEQRYPFFIVDDLKRHPDYCNIPCVAEAPHFRYYAGTPLITSNGITIGSLYVIDPRPNISLTESHRETLGTIANAVMEYMETARQSLEADRLAKVLSGLNSFVQGAVTSDTSKKTTYQSADRWDQDLSRTQSPYQTPSSTIENDSDSYFKDTGIIHPRHSASQTNSADDSDGLYAGAPRFTRPPRPPRSPRSRSSRSPRHSPSSPPSHSLDREPLSKGAPKLPSSPGSVGMSQTFQRAADTIRKSLNLGQDGGVVIFGNNARVELQSTLDMDQDPESKRKLATIWAMSDTEALPDRINGVFQPHPAAQMDLHFARRFLRRYRRGGLWHFHQDGTAFSSDEDCASSGTQHDSSDLSSAPLTMNPQSFGALREKDQQALKKYFPNAKRIMFVPLWDSFNSRWFGGCFSWSCLETRVFSAHVELGGFFGFGSSLMVEYSRIQSQESDKKKDDFISTISHELRSPLHGILAANEFLAEYVESEFAKRLLDTIRACGQTLLDTFEQILDFAKINSFASKRQRLGSSSPSARTRHGAENGASPAQPLRILKSVDVVAIIEDVIESVYSGRILSGAVPAGNSALKWSLDGTEGSHGTTESTDVGRIDVFIDAAPRDWEFLLEPGALRRVVMNVFGNALKYTQKGSISVRLEVIHAKGSGSPSEGVGSPVLLLTVSDTGKGISSQYLRSDIFTPFSQEDVLSPGTGLGLSLVRDILRSLNGDITIESQVGVGTTVKMKFPLGQPEEPKVPELPPSVVDSVPAASNLIGLVKAGLTGKALRFATARDQPSNIPTSNNMIKNYLTDWFGMKIQKTSESTAFVDLLVVDECDLDLTENFHHETSFLILCHRRPSWSTMESTKRPPNTVWLTLPCGPHQLARTLMGSVKCMRSSQPIQLDEPSPLGFTENLSELNNLLKSHTLSDQQNMGPVLASDASHFNPAPNTTTIHNRLVPKANPSSYSLTANKAGDISDKASPTESGAGIRILLVEDNAINLALLEKYLTRTKHEILHTAVNGQEAIKAVQTMTADYNYIFMVDGFEATRSIRSIERARQTKSPAKIIALTGLGSDEHIMKAYAAGVDVFLTKPISFKDILRLLDEQKGILPGHQQ</sequence>
<dbReference type="CDD" id="cd17546">
    <property type="entry name" value="REC_hyHK_CKI1_RcsC-like"/>
    <property type="match status" value="1"/>
</dbReference>
<protein>
    <recommendedName>
        <fullName evidence="2">histidine kinase</fullName>
        <ecNumber evidence="2">2.7.13.3</ecNumber>
    </recommendedName>
</protein>
<dbReference type="Gene3D" id="3.30.450.40">
    <property type="match status" value="1"/>
</dbReference>
<evidence type="ECO:0000256" key="7">
    <source>
        <dbReference type="SAM" id="MobiDB-lite"/>
    </source>
</evidence>
<dbReference type="InterPro" id="IPR004358">
    <property type="entry name" value="Sig_transdc_His_kin-like_C"/>
</dbReference>
<dbReference type="PROSITE" id="PS50110">
    <property type="entry name" value="RESPONSE_REGULATORY"/>
    <property type="match status" value="1"/>
</dbReference>
<dbReference type="PRINTS" id="PR00344">
    <property type="entry name" value="BCTRLSENSOR"/>
</dbReference>
<feature type="compositionally biased region" description="Polar residues" evidence="7">
    <location>
        <begin position="237"/>
        <end position="248"/>
    </location>
</feature>
<evidence type="ECO:0000313" key="11">
    <source>
        <dbReference type="Proteomes" id="UP001147746"/>
    </source>
</evidence>
<dbReference type="Gene3D" id="3.40.50.2300">
    <property type="match status" value="1"/>
</dbReference>
<feature type="compositionally biased region" description="Basic residues" evidence="7">
    <location>
        <begin position="317"/>
        <end position="328"/>
    </location>
</feature>
<dbReference type="SUPFAM" id="SSF55781">
    <property type="entry name" value="GAF domain-like"/>
    <property type="match status" value="1"/>
</dbReference>
<dbReference type="GO" id="GO:0000155">
    <property type="term" value="F:phosphorelay sensor kinase activity"/>
    <property type="evidence" value="ECO:0007669"/>
    <property type="project" value="InterPro"/>
</dbReference>
<dbReference type="InterPro" id="IPR003018">
    <property type="entry name" value="GAF"/>
</dbReference>
<comment type="catalytic activity">
    <reaction evidence="1">
        <text>ATP + protein L-histidine = ADP + protein N-phospho-L-histidine.</text>
        <dbReference type="EC" id="2.7.13.3"/>
    </reaction>
</comment>
<dbReference type="GO" id="GO:0005886">
    <property type="term" value="C:plasma membrane"/>
    <property type="evidence" value="ECO:0007669"/>
    <property type="project" value="TreeGrafter"/>
</dbReference>
<dbReference type="SUPFAM" id="SSF52172">
    <property type="entry name" value="CheY-like"/>
    <property type="match status" value="1"/>
</dbReference>
<dbReference type="InterPro" id="IPR036097">
    <property type="entry name" value="HisK_dim/P_sf"/>
</dbReference>
<evidence type="ECO:0000259" key="8">
    <source>
        <dbReference type="PROSITE" id="PS50109"/>
    </source>
</evidence>
<dbReference type="AlphaFoldDB" id="A0A9W9PVA3"/>
<dbReference type="InterPro" id="IPR003661">
    <property type="entry name" value="HisK_dim/P_dom"/>
</dbReference>
<dbReference type="Gene3D" id="3.30.565.10">
    <property type="entry name" value="Histidine kinase-like ATPase, C-terminal domain"/>
    <property type="match status" value="1"/>
</dbReference>
<dbReference type="InterPro" id="IPR005467">
    <property type="entry name" value="His_kinase_dom"/>
</dbReference>
<evidence type="ECO:0000256" key="2">
    <source>
        <dbReference type="ARBA" id="ARBA00012438"/>
    </source>
</evidence>
<feature type="domain" description="Response regulatory" evidence="9">
    <location>
        <begin position="1103"/>
        <end position="1220"/>
    </location>
</feature>
<feature type="domain" description="Histidine kinase" evidence="8">
    <location>
        <begin position="582"/>
        <end position="864"/>
    </location>
</feature>
<dbReference type="InterPro" id="IPR003594">
    <property type="entry name" value="HATPase_dom"/>
</dbReference>
<evidence type="ECO:0000259" key="9">
    <source>
        <dbReference type="PROSITE" id="PS50110"/>
    </source>
</evidence>
<evidence type="ECO:0000256" key="5">
    <source>
        <dbReference type="ARBA" id="ARBA00022777"/>
    </source>
</evidence>
<dbReference type="SMART" id="SM00387">
    <property type="entry name" value="HATPase_c"/>
    <property type="match status" value="1"/>
</dbReference>
<dbReference type="GO" id="GO:0009927">
    <property type="term" value="F:histidine phosphotransfer kinase activity"/>
    <property type="evidence" value="ECO:0007669"/>
    <property type="project" value="TreeGrafter"/>
</dbReference>
<feature type="compositionally biased region" description="Polar residues" evidence="7">
    <location>
        <begin position="257"/>
        <end position="271"/>
    </location>
</feature>
<feature type="modified residue" description="4-aspartylphosphate" evidence="6">
    <location>
        <position position="1148"/>
    </location>
</feature>
<keyword evidence="4" id="KW-0808">Transferase</keyword>
<dbReference type="Pfam" id="PF02518">
    <property type="entry name" value="HATPase_c"/>
    <property type="match status" value="1"/>
</dbReference>
<evidence type="ECO:0000256" key="1">
    <source>
        <dbReference type="ARBA" id="ARBA00000085"/>
    </source>
</evidence>
<evidence type="ECO:0000256" key="6">
    <source>
        <dbReference type="PROSITE-ProRule" id="PRU00169"/>
    </source>
</evidence>
<dbReference type="CDD" id="cd00082">
    <property type="entry name" value="HisKA"/>
    <property type="match status" value="1"/>
</dbReference>
<reference evidence="10" key="1">
    <citation type="submission" date="2022-12" db="EMBL/GenBank/DDBJ databases">
        <authorList>
            <person name="Petersen C."/>
        </authorList>
    </citation>
    <scope>NUCLEOTIDE SEQUENCE</scope>
    <source>
        <strain evidence="10">IBT 21472</strain>
    </source>
</reference>
<dbReference type="Proteomes" id="UP001147746">
    <property type="component" value="Unassembled WGS sequence"/>
</dbReference>
<feature type="region of interest" description="Disordered" evidence="7">
    <location>
        <begin position="237"/>
        <end position="360"/>
    </location>
</feature>
<dbReference type="SMART" id="SM00388">
    <property type="entry name" value="HisKA"/>
    <property type="match status" value="1"/>
</dbReference>
<name>A0A9W9PVA3_9EURO</name>
<dbReference type="Pfam" id="PF00072">
    <property type="entry name" value="Response_reg"/>
    <property type="match status" value="1"/>
</dbReference>
<dbReference type="InterPro" id="IPR036890">
    <property type="entry name" value="HATPase_C_sf"/>
</dbReference>
<dbReference type="SUPFAM" id="SSF55874">
    <property type="entry name" value="ATPase domain of HSP90 chaperone/DNA topoisomerase II/histidine kinase"/>
    <property type="match status" value="1"/>
</dbReference>
<accession>A0A9W9PVA3</accession>
<dbReference type="EC" id="2.7.13.3" evidence="2"/>
<evidence type="ECO:0000313" key="10">
    <source>
        <dbReference type="EMBL" id="KAJ5315131.1"/>
    </source>
</evidence>
<dbReference type="InterPro" id="IPR029016">
    <property type="entry name" value="GAF-like_dom_sf"/>
</dbReference>
<keyword evidence="5" id="KW-0418">Kinase</keyword>
<reference evidence="10" key="2">
    <citation type="journal article" date="2023" name="IMA Fungus">
        <title>Comparative genomic study of the Penicillium genus elucidates a diverse pangenome and 15 lateral gene transfer events.</title>
        <authorList>
            <person name="Petersen C."/>
            <person name="Sorensen T."/>
            <person name="Nielsen M.R."/>
            <person name="Sondergaard T.E."/>
            <person name="Sorensen J.L."/>
            <person name="Fitzpatrick D.A."/>
            <person name="Frisvad J.C."/>
            <person name="Nielsen K.L."/>
        </authorList>
    </citation>
    <scope>NUCLEOTIDE SEQUENCE</scope>
    <source>
        <strain evidence="10">IBT 21472</strain>
    </source>
</reference>
<keyword evidence="3 6" id="KW-0597">Phosphoprotein</keyword>
<comment type="caution">
    <text evidence="10">The sequence shown here is derived from an EMBL/GenBank/DDBJ whole genome shotgun (WGS) entry which is preliminary data.</text>
</comment>
<dbReference type="PROSITE" id="PS50109">
    <property type="entry name" value="HIS_KIN"/>
    <property type="match status" value="1"/>
</dbReference>
<organism evidence="10 11">
    <name type="scientific">Penicillium atrosanguineum</name>
    <dbReference type="NCBI Taxonomy" id="1132637"/>
    <lineage>
        <taxon>Eukaryota</taxon>
        <taxon>Fungi</taxon>
        <taxon>Dikarya</taxon>
        <taxon>Ascomycota</taxon>
        <taxon>Pezizomycotina</taxon>
        <taxon>Eurotiomycetes</taxon>
        <taxon>Eurotiomycetidae</taxon>
        <taxon>Eurotiales</taxon>
        <taxon>Aspergillaceae</taxon>
        <taxon>Penicillium</taxon>
    </lineage>
</organism>
<dbReference type="InterPro" id="IPR001789">
    <property type="entry name" value="Sig_transdc_resp-reg_receiver"/>
</dbReference>
<keyword evidence="11" id="KW-1185">Reference proteome</keyword>
<dbReference type="PANTHER" id="PTHR43047">
    <property type="entry name" value="TWO-COMPONENT HISTIDINE PROTEIN KINASE"/>
    <property type="match status" value="1"/>
</dbReference>
<feature type="region of interest" description="Disordered" evidence="7">
    <location>
        <begin position="646"/>
        <end position="665"/>
    </location>
</feature>
<dbReference type="SMART" id="SM00448">
    <property type="entry name" value="REC"/>
    <property type="match status" value="1"/>
</dbReference>
<dbReference type="InterPro" id="IPR011006">
    <property type="entry name" value="CheY-like_superfamily"/>
</dbReference>
<dbReference type="PANTHER" id="PTHR43047:SF72">
    <property type="entry name" value="OSMOSENSING HISTIDINE PROTEIN KINASE SLN1"/>
    <property type="match status" value="1"/>
</dbReference>
<evidence type="ECO:0000256" key="3">
    <source>
        <dbReference type="ARBA" id="ARBA00022553"/>
    </source>
</evidence>
<gene>
    <name evidence="10" type="ORF">N7476_005438</name>
</gene>
<dbReference type="Gene3D" id="1.10.287.130">
    <property type="match status" value="1"/>
</dbReference>
<dbReference type="Pfam" id="PF00512">
    <property type="entry name" value="HisKA"/>
    <property type="match status" value="1"/>
</dbReference>
<proteinExistence type="predicted"/>
<evidence type="ECO:0000256" key="4">
    <source>
        <dbReference type="ARBA" id="ARBA00022679"/>
    </source>
</evidence>
<dbReference type="EMBL" id="JAPZBO010000005">
    <property type="protein sequence ID" value="KAJ5315131.1"/>
    <property type="molecule type" value="Genomic_DNA"/>
</dbReference>
<dbReference type="Pfam" id="PF01590">
    <property type="entry name" value="GAF"/>
    <property type="match status" value="1"/>
</dbReference>
<dbReference type="SUPFAM" id="SSF47384">
    <property type="entry name" value="Homodimeric domain of signal transducing histidine kinase"/>
    <property type="match status" value="1"/>
</dbReference>